<accession>A0AA36MI47</accession>
<evidence type="ECO:0000256" key="2">
    <source>
        <dbReference type="ARBA" id="ARBA00022692"/>
    </source>
</evidence>
<evidence type="ECO:0000256" key="1">
    <source>
        <dbReference type="ARBA" id="ARBA00004127"/>
    </source>
</evidence>
<feature type="transmembrane region" description="Helical" evidence="5">
    <location>
        <begin position="32"/>
        <end position="49"/>
    </location>
</feature>
<comment type="subcellular location">
    <subcellularLocation>
        <location evidence="1">Endomembrane system</location>
        <topology evidence="1">Multi-pass membrane protein</topology>
    </subcellularLocation>
</comment>
<evidence type="ECO:0000256" key="5">
    <source>
        <dbReference type="SAM" id="Phobius"/>
    </source>
</evidence>
<dbReference type="InterPro" id="IPR051115">
    <property type="entry name" value="LAPTM_transporter"/>
</dbReference>
<keyword evidence="2 5" id="KW-0812">Transmembrane</keyword>
<protein>
    <submittedName>
        <fullName evidence="6">Uncharacterized protein</fullName>
    </submittedName>
</protein>
<dbReference type="GO" id="GO:0012505">
    <property type="term" value="C:endomembrane system"/>
    <property type="evidence" value="ECO:0007669"/>
    <property type="project" value="UniProtKB-SubCell"/>
</dbReference>
<evidence type="ECO:0000256" key="4">
    <source>
        <dbReference type="ARBA" id="ARBA00023136"/>
    </source>
</evidence>
<dbReference type="Proteomes" id="UP001176961">
    <property type="component" value="Unassembled WGS sequence"/>
</dbReference>
<keyword evidence="3 5" id="KW-1133">Transmembrane helix</keyword>
<name>A0AA36MI47_CYLNA</name>
<feature type="transmembrane region" description="Helical" evidence="5">
    <location>
        <begin position="140"/>
        <end position="162"/>
    </location>
</feature>
<evidence type="ECO:0000313" key="6">
    <source>
        <dbReference type="EMBL" id="CAJ0609952.1"/>
    </source>
</evidence>
<dbReference type="GO" id="GO:0005765">
    <property type="term" value="C:lysosomal membrane"/>
    <property type="evidence" value="ECO:0007669"/>
    <property type="project" value="TreeGrafter"/>
</dbReference>
<gene>
    <name evidence="6" type="ORF">CYNAS_LOCUS21935</name>
</gene>
<feature type="transmembrane region" description="Helical" evidence="5">
    <location>
        <begin position="88"/>
        <end position="112"/>
    </location>
</feature>
<sequence>MSASMSRPPFDQMDRKYTCLCGNLHIRKGARVVAVLLVIFTAANIVFSFTRTSTIAIYTLMTSAFAVVVFGSLLYGTYKEKRLYLVPYLVFQIISVGITVIVLLSFIIAIAVKSNMVIELAKDIGGVNIHVSQKQLDSDLATFTVLFILALCLGGLLQAYFFEIIYSFYGFLHDRECSFNFNFESTPTIPAPETVFGSTGTTNGVPPPYQDQQ</sequence>
<dbReference type="PANTHER" id="PTHR12479">
    <property type="entry name" value="LYSOSOMAL-ASSOCIATED TRANSMEMBRANE PROTEIN"/>
    <property type="match status" value="1"/>
</dbReference>
<comment type="caution">
    <text evidence="6">The sequence shown here is derived from an EMBL/GenBank/DDBJ whole genome shotgun (WGS) entry which is preliminary data.</text>
</comment>
<dbReference type="PANTHER" id="PTHR12479:SF10">
    <property type="entry name" value="LYSOSOMAL-ASSOCIATED TRANSMEMBRANE PROTEIN"/>
    <property type="match status" value="1"/>
</dbReference>
<keyword evidence="7" id="KW-1185">Reference proteome</keyword>
<reference evidence="6" key="1">
    <citation type="submission" date="2023-07" db="EMBL/GenBank/DDBJ databases">
        <authorList>
            <consortium name="CYATHOMIX"/>
        </authorList>
    </citation>
    <scope>NUCLEOTIDE SEQUENCE</scope>
    <source>
        <strain evidence="6">N/A</strain>
    </source>
</reference>
<dbReference type="AlphaFoldDB" id="A0AA36MI47"/>
<dbReference type="EMBL" id="CATQJL010000326">
    <property type="protein sequence ID" value="CAJ0609952.1"/>
    <property type="molecule type" value="Genomic_DNA"/>
</dbReference>
<feature type="transmembrane region" description="Helical" evidence="5">
    <location>
        <begin position="55"/>
        <end position="76"/>
    </location>
</feature>
<evidence type="ECO:0000256" key="3">
    <source>
        <dbReference type="ARBA" id="ARBA00022989"/>
    </source>
</evidence>
<keyword evidence="4 5" id="KW-0472">Membrane</keyword>
<organism evidence="6 7">
    <name type="scientific">Cylicocyclus nassatus</name>
    <name type="common">Nematode worm</name>
    <dbReference type="NCBI Taxonomy" id="53992"/>
    <lineage>
        <taxon>Eukaryota</taxon>
        <taxon>Metazoa</taxon>
        <taxon>Ecdysozoa</taxon>
        <taxon>Nematoda</taxon>
        <taxon>Chromadorea</taxon>
        <taxon>Rhabditida</taxon>
        <taxon>Rhabditina</taxon>
        <taxon>Rhabditomorpha</taxon>
        <taxon>Strongyloidea</taxon>
        <taxon>Strongylidae</taxon>
        <taxon>Cylicocyclus</taxon>
    </lineage>
</organism>
<evidence type="ECO:0000313" key="7">
    <source>
        <dbReference type="Proteomes" id="UP001176961"/>
    </source>
</evidence>
<proteinExistence type="predicted"/>